<evidence type="ECO:0000313" key="1">
    <source>
        <dbReference type="EMBL" id="MBX73406.1"/>
    </source>
</evidence>
<sequence length="18" mass="2013">MLESESLVTISVTEKLSF</sequence>
<protein>
    <submittedName>
        <fullName evidence="1">Uncharacterized protein</fullName>
    </submittedName>
</protein>
<dbReference type="AlphaFoldDB" id="A0A2P2R2B0"/>
<name>A0A2P2R2B0_RHIMU</name>
<proteinExistence type="predicted"/>
<dbReference type="EMBL" id="GGEC01092922">
    <property type="protein sequence ID" value="MBX73406.1"/>
    <property type="molecule type" value="Transcribed_RNA"/>
</dbReference>
<reference evidence="1" key="1">
    <citation type="submission" date="2018-02" db="EMBL/GenBank/DDBJ databases">
        <title>Rhizophora mucronata_Transcriptome.</title>
        <authorList>
            <person name="Meera S.P."/>
            <person name="Sreeshan A."/>
            <person name="Augustine A."/>
        </authorList>
    </citation>
    <scope>NUCLEOTIDE SEQUENCE</scope>
    <source>
        <tissue evidence="1">Leaf</tissue>
    </source>
</reference>
<organism evidence="1">
    <name type="scientific">Rhizophora mucronata</name>
    <name type="common">Asiatic mangrove</name>
    <dbReference type="NCBI Taxonomy" id="61149"/>
    <lineage>
        <taxon>Eukaryota</taxon>
        <taxon>Viridiplantae</taxon>
        <taxon>Streptophyta</taxon>
        <taxon>Embryophyta</taxon>
        <taxon>Tracheophyta</taxon>
        <taxon>Spermatophyta</taxon>
        <taxon>Magnoliopsida</taxon>
        <taxon>eudicotyledons</taxon>
        <taxon>Gunneridae</taxon>
        <taxon>Pentapetalae</taxon>
        <taxon>rosids</taxon>
        <taxon>fabids</taxon>
        <taxon>Malpighiales</taxon>
        <taxon>Rhizophoraceae</taxon>
        <taxon>Rhizophora</taxon>
    </lineage>
</organism>
<accession>A0A2P2R2B0</accession>